<proteinExistence type="predicted"/>
<dbReference type="AlphaFoldDB" id="A0A1E3AXB8"/>
<gene>
    <name evidence="1" type="ORF">BEH84_01077</name>
</gene>
<dbReference type="InterPro" id="IPR043148">
    <property type="entry name" value="TagF_C"/>
</dbReference>
<dbReference type="NCBIfam" id="TIGR04396">
    <property type="entry name" value="surf_polysacc"/>
    <property type="match status" value="1"/>
</dbReference>
<dbReference type="Gene3D" id="3.40.50.12580">
    <property type="match status" value="1"/>
</dbReference>
<dbReference type="InterPro" id="IPR030906">
    <property type="entry name" value="Surf_polysacc"/>
</dbReference>
<dbReference type="GeneID" id="93299579"/>
<organism evidence="1 2">
    <name type="scientific">Eisenbergiella tayi</name>
    <dbReference type="NCBI Taxonomy" id="1432052"/>
    <lineage>
        <taxon>Bacteria</taxon>
        <taxon>Bacillati</taxon>
        <taxon>Bacillota</taxon>
        <taxon>Clostridia</taxon>
        <taxon>Lachnospirales</taxon>
        <taxon>Lachnospiraceae</taxon>
        <taxon>Eisenbergiella</taxon>
    </lineage>
</organism>
<accession>A0A1E3AXB8</accession>
<dbReference type="SUPFAM" id="SSF53756">
    <property type="entry name" value="UDP-Glycosyltransferase/glycogen phosphorylase"/>
    <property type="match status" value="1"/>
</dbReference>
<evidence type="ECO:0008006" key="3">
    <source>
        <dbReference type="Google" id="ProtNLM"/>
    </source>
</evidence>
<reference evidence="1 2" key="1">
    <citation type="submission" date="2016-07" db="EMBL/GenBank/DDBJ databases">
        <title>Characterization of isolates of Eisenbergiella tayi derived from blood cultures, using whole genome sequencing.</title>
        <authorList>
            <person name="Burdz T."/>
            <person name="Wiebe D."/>
            <person name="Huynh C."/>
            <person name="Bernard K."/>
        </authorList>
    </citation>
    <scope>NUCLEOTIDE SEQUENCE [LARGE SCALE GENOMIC DNA]</scope>
    <source>
        <strain evidence="1 2">NML 120489</strain>
    </source>
</reference>
<comment type="caution">
    <text evidence="1">The sequence shown here is derived from an EMBL/GenBank/DDBJ whole genome shotgun (WGS) entry which is preliminary data.</text>
</comment>
<sequence>MSGKKPIELDYLFIYEHKVRELENICLMKYELDRRGYRTHIIHIEDEKAAKAVKPIYHAKVIVMMACYGNDTMEWHTKRYVKFEKAIDLQWENIIYPMDEKNSNAFKNYSGIGKEVVRVSWGEANRRRMLDVVGMDPKKVKVIGHVGMDFLRDELRGYYLSKEELLQQYDIDVNKKIYLFASPFFSDTLDESYLNKMCTRFGEGWRQYYFEYMLKSKAIILEWISKICESRKDIVFIYRPHPAEISYQAEKLEKKLDNFRVIGDKSIKQWIVISDKVYTGNSSTFVEAFLARKMCYMIFPIEPSEDYELEMINGADKIKTFEAFEKSIFEVGGKFPIKEELIDTVYSIDWEKPSYVKFADMAEEVLSNPYYTLTKESLNNYRVKQGVGTRIIHQVSKLGCLYNIYLKLLNNEKIQWKLLQPMRDAHRKIEDTARNLAFEQTNDIEVQSIVNRIAEQLDNKDL</sequence>
<name>A0A1E3AXB8_9FIRM</name>
<dbReference type="RefSeq" id="WP_069156012.1">
    <property type="nucleotide sequence ID" value="NZ_MCGI01000001.1"/>
</dbReference>
<evidence type="ECO:0000313" key="2">
    <source>
        <dbReference type="Proteomes" id="UP000095003"/>
    </source>
</evidence>
<dbReference type="Proteomes" id="UP000095003">
    <property type="component" value="Unassembled WGS sequence"/>
</dbReference>
<evidence type="ECO:0000313" key="1">
    <source>
        <dbReference type="EMBL" id="ODM13362.1"/>
    </source>
</evidence>
<dbReference type="EMBL" id="MCGI01000001">
    <property type="protein sequence ID" value="ODM13362.1"/>
    <property type="molecule type" value="Genomic_DNA"/>
</dbReference>
<protein>
    <recommendedName>
        <fullName evidence="3">CDP-Glycerol:Poly(Glycerophosphate) glycerophosphotransferase</fullName>
    </recommendedName>
</protein>